<comment type="caution">
    <text evidence="2">The sequence shown here is derived from an EMBL/GenBank/DDBJ whole genome shotgun (WGS) entry which is preliminary data.</text>
</comment>
<keyword evidence="1" id="KW-1133">Transmembrane helix</keyword>
<keyword evidence="1" id="KW-0812">Transmembrane</keyword>
<reference evidence="2 3" key="1">
    <citation type="submission" date="2019-10" db="EMBL/GenBank/DDBJ databases">
        <title>Nocardia macrotermitis sp. nov. and Nocardia aurantia sp. nov., isolated from the gut of fungus growing-termite Macrotermes natalensis.</title>
        <authorList>
            <person name="Benndorf R."/>
            <person name="Schwitalla J."/>
            <person name="Martin K."/>
            <person name="De Beer W."/>
            <person name="Kaster A.-K."/>
            <person name="Vollmers J."/>
            <person name="Poulsen M."/>
            <person name="Beemelmanns C."/>
        </authorList>
    </citation>
    <scope>NUCLEOTIDE SEQUENCE [LARGE SCALE GENOMIC DNA]</scope>
    <source>
        <strain evidence="2 3">RB20</strain>
    </source>
</reference>
<organism evidence="2 3">
    <name type="scientific">Nocardia macrotermitis</name>
    <dbReference type="NCBI Taxonomy" id="2585198"/>
    <lineage>
        <taxon>Bacteria</taxon>
        <taxon>Bacillati</taxon>
        <taxon>Actinomycetota</taxon>
        <taxon>Actinomycetes</taxon>
        <taxon>Mycobacteriales</taxon>
        <taxon>Nocardiaceae</taxon>
        <taxon>Nocardia</taxon>
    </lineage>
</organism>
<evidence type="ECO:0008006" key="4">
    <source>
        <dbReference type="Google" id="ProtNLM"/>
    </source>
</evidence>
<sequence length="228" mass="23175">MSTRKTMVAVQALAVLVIVGVGAAAFVLSFTTLRDLAKLAHIPASTAWLFPLIVDGTIIQATLGWLVLAKSPERKYFMGVLAAGSLISVAGNSIHAVANGHQLPAWLCAIVAAIAPISLLIDTHGLAVLFRAAQYQPADVRAPAPVVSPEAVAAVDDSPAADLAAASAVVPDPVEPAPAPAAVSAPSPVPVRAAAPVRPARPMVPVARPVPPVRPAQQMLPIPVPSGS</sequence>
<gene>
    <name evidence="2" type="ORF">NRB20_24240</name>
</gene>
<dbReference type="EMBL" id="WEGK01000004">
    <property type="protein sequence ID" value="MQY19339.1"/>
    <property type="molecule type" value="Genomic_DNA"/>
</dbReference>
<dbReference type="InterPro" id="IPR021235">
    <property type="entry name" value="DUF2637"/>
</dbReference>
<evidence type="ECO:0000313" key="3">
    <source>
        <dbReference type="Proteomes" id="UP000438448"/>
    </source>
</evidence>
<evidence type="ECO:0000256" key="1">
    <source>
        <dbReference type="SAM" id="Phobius"/>
    </source>
</evidence>
<keyword evidence="3" id="KW-1185">Reference proteome</keyword>
<dbReference type="Proteomes" id="UP000438448">
    <property type="component" value="Unassembled WGS sequence"/>
</dbReference>
<proteinExistence type="predicted"/>
<feature type="transmembrane region" description="Helical" evidence="1">
    <location>
        <begin position="76"/>
        <end position="97"/>
    </location>
</feature>
<feature type="transmembrane region" description="Helical" evidence="1">
    <location>
        <begin position="48"/>
        <end position="69"/>
    </location>
</feature>
<accession>A0A7K0D0U2</accession>
<evidence type="ECO:0000313" key="2">
    <source>
        <dbReference type="EMBL" id="MQY19339.1"/>
    </source>
</evidence>
<keyword evidence="1" id="KW-0472">Membrane</keyword>
<feature type="transmembrane region" description="Helical" evidence="1">
    <location>
        <begin position="103"/>
        <end position="121"/>
    </location>
</feature>
<dbReference type="Pfam" id="PF10935">
    <property type="entry name" value="DUF2637"/>
    <property type="match status" value="1"/>
</dbReference>
<dbReference type="AlphaFoldDB" id="A0A7K0D0U2"/>
<protein>
    <recommendedName>
        <fullName evidence="4">DUF2637 domain-containing protein</fullName>
    </recommendedName>
</protein>
<name>A0A7K0D0U2_9NOCA</name>